<dbReference type="InterPro" id="IPR054828">
    <property type="entry name" value="Vit_B12_bind_prot"/>
</dbReference>
<name>A0A1W1D067_9ZZZZ</name>
<evidence type="ECO:0000313" key="3">
    <source>
        <dbReference type="EMBL" id="SFV71500.1"/>
    </source>
</evidence>
<dbReference type="NCBIfam" id="NF038402">
    <property type="entry name" value="TroA_like"/>
    <property type="match status" value="1"/>
</dbReference>
<organism evidence="3">
    <name type="scientific">hydrothermal vent metagenome</name>
    <dbReference type="NCBI Taxonomy" id="652676"/>
    <lineage>
        <taxon>unclassified sequences</taxon>
        <taxon>metagenomes</taxon>
        <taxon>ecological metagenomes</taxon>
    </lineage>
</organism>
<evidence type="ECO:0000256" key="1">
    <source>
        <dbReference type="ARBA" id="ARBA00022729"/>
    </source>
</evidence>
<reference evidence="3" key="1">
    <citation type="submission" date="2016-10" db="EMBL/GenBank/DDBJ databases">
        <authorList>
            <person name="de Groot N.N."/>
        </authorList>
    </citation>
    <scope>NUCLEOTIDE SEQUENCE</scope>
</reference>
<dbReference type="Pfam" id="PF01497">
    <property type="entry name" value="Peripla_BP_2"/>
    <property type="match status" value="1"/>
</dbReference>
<dbReference type="AlphaFoldDB" id="A0A1W1D067"/>
<dbReference type="PROSITE" id="PS50983">
    <property type="entry name" value="FE_B12_PBP"/>
    <property type="match status" value="1"/>
</dbReference>
<feature type="domain" description="Fe/B12 periplasmic-binding" evidence="2">
    <location>
        <begin position="22"/>
        <end position="275"/>
    </location>
</feature>
<dbReference type="SUPFAM" id="SSF53807">
    <property type="entry name" value="Helical backbone' metal receptor"/>
    <property type="match status" value="1"/>
</dbReference>
<gene>
    <name evidence="3" type="ORF">MNB_SV-13-630</name>
</gene>
<dbReference type="EMBL" id="FPHM01000254">
    <property type="protein sequence ID" value="SFV71500.1"/>
    <property type="molecule type" value="Genomic_DNA"/>
</dbReference>
<dbReference type="PANTHER" id="PTHR30535">
    <property type="entry name" value="VITAMIN B12-BINDING PROTEIN"/>
    <property type="match status" value="1"/>
</dbReference>
<sequence>MILNKKIILITLLTLSLDAKERIITLSPAINEIVYALNMGNQIVGNTQYCRFPKETLNVPKVGGYFSPNLEKIVALKPTIVLMQRNNHKLQLQLNQLKINTKMIKIDTLDNIQTSILELGKIFKKEKNARLIVKDINDSLKAIRNIVNNKKILIVFGHNTSLSKNIFVAGQNLYFDQIIRESGNRNALQSKRKGQPILNMENIIATNPDIVILLAYSLKEKGLTREQLINPWLKLPINASKTDSIYIENKIYAGIPSDRLVLFLNDFKEILNDYKKQNLLK</sequence>
<dbReference type="InterPro" id="IPR002491">
    <property type="entry name" value="ABC_transptr_periplasmic_BD"/>
</dbReference>
<dbReference type="InterPro" id="IPR050902">
    <property type="entry name" value="ABC_Transporter_SBP"/>
</dbReference>
<dbReference type="GO" id="GO:0071281">
    <property type="term" value="P:cellular response to iron ion"/>
    <property type="evidence" value="ECO:0007669"/>
    <property type="project" value="TreeGrafter"/>
</dbReference>
<dbReference type="PANTHER" id="PTHR30535:SF34">
    <property type="entry name" value="MOLYBDATE-BINDING PROTEIN MOLA"/>
    <property type="match status" value="1"/>
</dbReference>
<keyword evidence="1" id="KW-0732">Signal</keyword>
<dbReference type="Gene3D" id="3.40.50.1980">
    <property type="entry name" value="Nitrogenase molybdenum iron protein domain"/>
    <property type="match status" value="2"/>
</dbReference>
<proteinExistence type="predicted"/>
<accession>A0A1W1D067</accession>
<protein>
    <submittedName>
        <fullName evidence="3">Haemin uptake system periplasmic haemin-binding protein</fullName>
    </submittedName>
</protein>
<evidence type="ECO:0000259" key="2">
    <source>
        <dbReference type="PROSITE" id="PS50983"/>
    </source>
</evidence>